<sequence length="434" mass="51306">MNMKKFLLVVLVLMIYYWVICRAQSDKNLRNGTEQQGKTPKLSRSIIKHNYSDLDQPKCSTNNCVICKCDCGTTTKKFPIISTMRVIVTDMLKEIDLMMNTFRKNFDNLALLTELMGTQNNKELNLGPLLNEYTRVNNTVGHIIDIFRNFFSYPIGNTPMDPLELMSQLNVNISRSLRRLIDMRLPNMQNLLNITETIQRNINSTLMGFLQNDMLFFNLPLLKLMMRIPFIPMINNLPTIPRNHKIFMSVRNPYRSTLVEFLRGQINFDDLLARLRNKTMNIQNESNGYFSRIWNRRNKTRLIPNINFMRPANIFNHIKTNNTMSRVFNWTTPICNLRTLLKSVQNIPRNIFQFFTSIRETLKPSRIIKNHWETIKTDPLFLAESCSSKLERLYQLSRYDPPSRCERIITQLCRRRRLSLWNRLKLKLFDHCTC</sequence>
<reference evidence="2" key="1">
    <citation type="journal article" date="2023" name="bioRxiv">
        <title>Scaffold-level genome assemblies of two parasitoid biocontrol wasps reveal the parthenogenesis mechanism and an associated novel virus.</title>
        <authorList>
            <person name="Inwood S."/>
            <person name="Skelly J."/>
            <person name="Guhlin J."/>
            <person name="Harrop T."/>
            <person name="Goldson S."/>
            <person name="Dearden P."/>
        </authorList>
    </citation>
    <scope>NUCLEOTIDE SEQUENCE</scope>
    <source>
        <strain evidence="2">Lincoln</strain>
        <tissue evidence="2">Whole body</tissue>
    </source>
</reference>
<evidence type="ECO:0000313" key="3">
    <source>
        <dbReference type="Proteomes" id="UP001168972"/>
    </source>
</evidence>
<dbReference type="Proteomes" id="UP001168972">
    <property type="component" value="Unassembled WGS sequence"/>
</dbReference>
<accession>A0AA39FCA6</accession>
<name>A0AA39FCA6_MICHY</name>
<feature type="chain" id="PRO_5041249901" evidence="1">
    <location>
        <begin position="24"/>
        <end position="434"/>
    </location>
</feature>
<keyword evidence="1" id="KW-0732">Signal</keyword>
<dbReference type="EMBL" id="JAQQBR010001832">
    <property type="protein sequence ID" value="KAK0166923.1"/>
    <property type="molecule type" value="Genomic_DNA"/>
</dbReference>
<organism evidence="2 3">
    <name type="scientific">Microctonus hyperodae</name>
    <name type="common">Parasitoid wasp</name>
    <dbReference type="NCBI Taxonomy" id="165561"/>
    <lineage>
        <taxon>Eukaryota</taxon>
        <taxon>Metazoa</taxon>
        <taxon>Ecdysozoa</taxon>
        <taxon>Arthropoda</taxon>
        <taxon>Hexapoda</taxon>
        <taxon>Insecta</taxon>
        <taxon>Pterygota</taxon>
        <taxon>Neoptera</taxon>
        <taxon>Endopterygota</taxon>
        <taxon>Hymenoptera</taxon>
        <taxon>Apocrita</taxon>
        <taxon>Ichneumonoidea</taxon>
        <taxon>Braconidae</taxon>
        <taxon>Euphorinae</taxon>
        <taxon>Microctonus</taxon>
    </lineage>
</organism>
<proteinExistence type="predicted"/>
<feature type="signal peptide" evidence="1">
    <location>
        <begin position="1"/>
        <end position="23"/>
    </location>
</feature>
<gene>
    <name evidence="2" type="ORF">PV327_004389</name>
</gene>
<keyword evidence="3" id="KW-1185">Reference proteome</keyword>
<comment type="caution">
    <text evidence="2">The sequence shown here is derived from an EMBL/GenBank/DDBJ whole genome shotgun (WGS) entry which is preliminary data.</text>
</comment>
<protein>
    <submittedName>
        <fullName evidence="2">Uncharacterized protein</fullName>
    </submittedName>
</protein>
<evidence type="ECO:0000256" key="1">
    <source>
        <dbReference type="SAM" id="SignalP"/>
    </source>
</evidence>
<dbReference type="AlphaFoldDB" id="A0AA39FCA6"/>
<evidence type="ECO:0000313" key="2">
    <source>
        <dbReference type="EMBL" id="KAK0166923.1"/>
    </source>
</evidence>
<reference evidence="2" key="2">
    <citation type="submission" date="2023-03" db="EMBL/GenBank/DDBJ databases">
        <authorList>
            <person name="Inwood S.N."/>
            <person name="Skelly J.G."/>
            <person name="Guhlin J."/>
            <person name="Harrop T.W.R."/>
            <person name="Goldson S.G."/>
            <person name="Dearden P.K."/>
        </authorList>
    </citation>
    <scope>NUCLEOTIDE SEQUENCE</scope>
    <source>
        <strain evidence="2">Lincoln</strain>
        <tissue evidence="2">Whole body</tissue>
    </source>
</reference>